<keyword evidence="5" id="KW-0130">Cell adhesion</keyword>
<evidence type="ECO:0000256" key="4">
    <source>
        <dbReference type="ARBA" id="ARBA00022837"/>
    </source>
</evidence>
<dbReference type="GO" id="GO:0007156">
    <property type="term" value="P:homophilic cell adhesion via plasma membrane adhesion molecules"/>
    <property type="evidence" value="ECO:0007669"/>
    <property type="project" value="InterPro"/>
</dbReference>
<evidence type="ECO:0000256" key="8">
    <source>
        <dbReference type="ARBA" id="ARBA00023180"/>
    </source>
</evidence>
<dbReference type="EMBL" id="CAHIKZ030005602">
    <property type="protein sequence ID" value="CAE1331376.1"/>
    <property type="molecule type" value="Genomic_DNA"/>
</dbReference>
<dbReference type="InterPro" id="IPR002126">
    <property type="entry name" value="Cadherin-like_dom"/>
</dbReference>
<evidence type="ECO:0000256" key="5">
    <source>
        <dbReference type="ARBA" id="ARBA00022889"/>
    </source>
</evidence>
<feature type="domain" description="Cadherin" evidence="12">
    <location>
        <begin position="458"/>
        <end position="575"/>
    </location>
</feature>
<feature type="transmembrane region" description="Helical" evidence="11">
    <location>
        <begin position="1666"/>
        <end position="1692"/>
    </location>
</feature>
<feature type="domain" description="Cadherin" evidence="12">
    <location>
        <begin position="343"/>
        <end position="462"/>
    </location>
</feature>
<dbReference type="GO" id="GO:0005509">
    <property type="term" value="F:calcium ion binding"/>
    <property type="evidence" value="ECO:0007669"/>
    <property type="project" value="UniProtKB-UniRule"/>
</dbReference>
<dbReference type="SMART" id="SM00112">
    <property type="entry name" value="CA"/>
    <property type="match status" value="14"/>
</dbReference>
<keyword evidence="8" id="KW-0325">Glycoprotein</keyword>
<feature type="region of interest" description="Disordered" evidence="10">
    <location>
        <begin position="1916"/>
        <end position="1937"/>
    </location>
</feature>
<evidence type="ECO:0000256" key="1">
    <source>
        <dbReference type="ARBA" id="ARBA00004370"/>
    </source>
</evidence>
<proteinExistence type="predicted"/>
<feature type="domain" description="Cadherin" evidence="12">
    <location>
        <begin position="229"/>
        <end position="343"/>
    </location>
</feature>
<evidence type="ECO:0000256" key="11">
    <source>
        <dbReference type="SAM" id="Phobius"/>
    </source>
</evidence>
<feature type="region of interest" description="Disordered" evidence="10">
    <location>
        <begin position="1817"/>
        <end position="1877"/>
    </location>
</feature>
<protein>
    <recommendedName>
        <fullName evidence="12">Cadherin domain-containing protein</fullName>
    </recommendedName>
</protein>
<keyword evidence="7 11" id="KW-0472">Membrane</keyword>
<evidence type="ECO:0000313" key="13">
    <source>
        <dbReference type="EMBL" id="CAE1331376.1"/>
    </source>
</evidence>
<keyword evidence="2 11" id="KW-0812">Transmembrane</keyword>
<dbReference type="OrthoDB" id="9990384at2759"/>
<dbReference type="PANTHER" id="PTHR24026:SF136">
    <property type="entry name" value="PROTOCADHERIN-23"/>
    <property type="match status" value="1"/>
</dbReference>
<keyword evidence="3" id="KW-0677">Repeat</keyword>
<dbReference type="Proteomes" id="UP000597762">
    <property type="component" value="Unassembled WGS sequence"/>
</dbReference>
<evidence type="ECO:0000256" key="3">
    <source>
        <dbReference type="ARBA" id="ARBA00022737"/>
    </source>
</evidence>
<dbReference type="FunFam" id="2.60.40.60:FF:000020">
    <property type="entry name" value="Dachsous cadherin-related 1b"/>
    <property type="match status" value="2"/>
</dbReference>
<feature type="domain" description="Cadherin" evidence="12">
    <location>
        <begin position="787"/>
        <end position="906"/>
    </location>
</feature>
<keyword evidence="6 11" id="KW-1133">Transmembrane helix</keyword>
<feature type="compositionally biased region" description="Low complexity" evidence="10">
    <location>
        <begin position="1825"/>
        <end position="1874"/>
    </location>
</feature>
<dbReference type="PANTHER" id="PTHR24026">
    <property type="entry name" value="FAT ATYPICAL CADHERIN-RELATED"/>
    <property type="match status" value="1"/>
</dbReference>
<evidence type="ECO:0000256" key="9">
    <source>
        <dbReference type="PROSITE-ProRule" id="PRU00043"/>
    </source>
</evidence>
<evidence type="ECO:0000256" key="2">
    <source>
        <dbReference type="ARBA" id="ARBA00022692"/>
    </source>
</evidence>
<evidence type="ECO:0000256" key="7">
    <source>
        <dbReference type="ARBA" id="ARBA00023136"/>
    </source>
</evidence>
<dbReference type="Gene3D" id="2.60.40.60">
    <property type="entry name" value="Cadherins"/>
    <property type="match status" value="14"/>
</dbReference>
<dbReference type="CDD" id="cd11304">
    <property type="entry name" value="Cadherin_repeat"/>
    <property type="match status" value="14"/>
</dbReference>
<evidence type="ECO:0000256" key="6">
    <source>
        <dbReference type="ARBA" id="ARBA00022989"/>
    </source>
</evidence>
<reference evidence="13" key="1">
    <citation type="submission" date="2021-01" db="EMBL/GenBank/DDBJ databases">
        <authorList>
            <person name="Li R."/>
            <person name="Bekaert M."/>
        </authorList>
    </citation>
    <scope>NUCLEOTIDE SEQUENCE</scope>
    <source>
        <strain evidence="13">Farmed</strain>
    </source>
</reference>
<evidence type="ECO:0000313" key="14">
    <source>
        <dbReference type="Proteomes" id="UP000597762"/>
    </source>
</evidence>
<accession>A0A812EQR2</accession>
<feature type="domain" description="Cadherin" evidence="12">
    <location>
        <begin position="1010"/>
        <end position="1117"/>
    </location>
</feature>
<dbReference type="InterPro" id="IPR020894">
    <property type="entry name" value="Cadherin_CS"/>
</dbReference>
<feature type="compositionally biased region" description="Polar residues" evidence="10">
    <location>
        <begin position="1916"/>
        <end position="1928"/>
    </location>
</feature>
<feature type="domain" description="Cadherin" evidence="12">
    <location>
        <begin position="1118"/>
        <end position="1217"/>
    </location>
</feature>
<feature type="domain" description="Cadherin" evidence="12">
    <location>
        <begin position="1335"/>
        <end position="1448"/>
    </location>
</feature>
<dbReference type="PRINTS" id="PR00205">
    <property type="entry name" value="CADHERIN"/>
</dbReference>
<feature type="domain" description="Cadherin" evidence="12">
    <location>
        <begin position="913"/>
        <end position="1010"/>
    </location>
</feature>
<dbReference type="GO" id="GO:0005886">
    <property type="term" value="C:plasma membrane"/>
    <property type="evidence" value="ECO:0007669"/>
    <property type="project" value="InterPro"/>
</dbReference>
<feature type="domain" description="Cadherin" evidence="12">
    <location>
        <begin position="1221"/>
        <end position="1329"/>
    </location>
</feature>
<dbReference type="FunFam" id="2.60.40.60:FF:000092">
    <property type="entry name" value="Protocadherin 8"/>
    <property type="match status" value="1"/>
</dbReference>
<feature type="domain" description="Cadherin" evidence="12">
    <location>
        <begin position="680"/>
        <end position="786"/>
    </location>
</feature>
<gene>
    <name evidence="13" type="ORF">SPHA_80561</name>
</gene>
<evidence type="ECO:0000259" key="12">
    <source>
        <dbReference type="PROSITE" id="PS50268"/>
    </source>
</evidence>
<evidence type="ECO:0000256" key="10">
    <source>
        <dbReference type="SAM" id="MobiDB-lite"/>
    </source>
</evidence>
<dbReference type="InterPro" id="IPR015919">
    <property type="entry name" value="Cadherin-like_sf"/>
</dbReference>
<keyword evidence="14" id="KW-1185">Reference proteome</keyword>
<name>A0A812EQR2_ACAPH</name>
<organism evidence="13 14">
    <name type="scientific">Acanthosepion pharaonis</name>
    <name type="common">Pharaoh cuttlefish</name>
    <name type="synonym">Sepia pharaonis</name>
    <dbReference type="NCBI Taxonomy" id="158019"/>
    <lineage>
        <taxon>Eukaryota</taxon>
        <taxon>Metazoa</taxon>
        <taxon>Spiralia</taxon>
        <taxon>Lophotrochozoa</taxon>
        <taxon>Mollusca</taxon>
        <taxon>Cephalopoda</taxon>
        <taxon>Coleoidea</taxon>
        <taxon>Decapodiformes</taxon>
        <taxon>Sepiida</taxon>
        <taxon>Sepiina</taxon>
        <taxon>Sepiidae</taxon>
        <taxon>Acanthosepion</taxon>
    </lineage>
</organism>
<dbReference type="PROSITE" id="PS50268">
    <property type="entry name" value="CADHERIN_2"/>
    <property type="match status" value="14"/>
</dbReference>
<sequence length="1937" mass="214506">MVLFLGTVLQTGLADQPPVFTHYMNDEELLEDTKPGEIVYTLKGYDPEGRRVKFGVFGEVFSVQPNTGEVTLKRRLDFERNQVLIVVFTISDGINVGKKTATIYLKDVNDVKPTFTKSTYFTEIKESFPVGGTVIKDISVTDNEGVNSLITVTCNPGVAYVEDCNTFRVVRTGKESSNSWKGYLVLNKPLNYETKKNYQVPLVAFDGVNKQTKSVEIRIIDVADIPPYFVRAVSVAVDEETPIGTVITQVSAVDGDKFSPRDLKYSIYNSTNSHFSINEDTGSISIAKRLDREDWILGYSDIYLKVQEVISKNPVVLGDSNTTTATTTIRVNILDINDNKPRFTASYVATIPENIANNEAIPNLLMTVIDKDTGTNANYIFEMSNYFDTFYIQPKYGEGISTTAIRIKNTSLIDYEKGPRQYEFKVIAREANTTEKYSGSTTVTIYVTDVNDNVPIPSKPFYEVSVNELAKAGDPVATITATDIDSGKLGTNGIRYVRLKGMFSNLFDLNQITGQVTVASCATPGKYPCLDYDYRKQINLTVEIVDNNNSGMDVQRSLANLIINVNDANDNVPVFPNANYYGKIAEGNTDPSPEVIVKAEDVDIAGSPVRYSIINSEVPGLFQIGLYSGKITAVRPVKITDSGSDVYITMEVIASDGVGSAKASVRIEVLDKNDNKPVFKQNNYKTCIPENFAGGKTVLAVVATDADKAGTSNSKLSYSLATGAEGQFTIDQMGIIKSSFQARFDYETKKIYAFQVVARDNGSPQLSASANVEICIQDINDVFPEFIPFTMQVNVKEDVPVGYILIKLNAVDLDTNSRLEYRFVDPSSAINPNGVPVDKSQFDYTSFFKLDVNTGVITTAKILNRDNASLITQSLNVVDINGIKPQTGTGTIIINIQDVNKIPPEFSPPWTVARPFYNVVLNEEQSVGSFVTILNAVDKDGTIEGYSLIDTNGYFSVRNGVVTVRKRIDYEKVENLQFKALAWDNVEPKMTATATVYVQIKNINDNSPQFLKSYNPSIEENSPVGTKVVVVSAIDKDKGDYGKVRYEISDPNSAFQINLLTGEITVKNSTVLDRENVKQIIISVTAYDSPKDFSVRLKTTMAVYIDLSDMNDNPPVFEKKVYYEAVVETIPVGFRIMDISARDNDIQRNAIVTYYKGSGDSEDLFSVSKNGAISVKKTLMNKIGNYTFKVNANDGVYTDMAQVTIEVLKGASIPPKWVIPATDNLVVPILESQYLGMFVYQVKAQDPDQGPSGLMTYSFLEDKTVTQKTADFRINPITGVIRAEKVFDREQKDIYNLMLVVKDHGKNPQESNRRLRIKILDVNDNKPQFPMSDGKVMPYSFQVPENAQIRYHIGDVKAFDRDLNPTNFYYILSGNDEGVFQLDVSTGSLYLMKKIDREIASSYTLVIEAVNNITDFNVIRQPTTHDTDTSITTVNILVTDMNDEKPEFTQKEYYGCISTEDSLMKSILKVQAIDKDSAGSSAIEYTIKNFQKNGDYLSGQTTFLIGERDGILRNTEIMSKYENSVFAMDVIANDTAIFGKTDNADIQVFVTKKSQAVKVILTQPSGDVYFFIDQIKKLISENTGNSYVCVADIKDHMFPNGQISQYWSDLFVYIIGRNTKQPLLAAESVKLLGNAKNKKESAFGGLYVNKIEMAEKSEVEKERIPLLIVMILVILFIILALLLTCVACWCIARSKRRKIEKATYDDAIFNADNVFYNNMTETIEQVEMIDSPLYSTVEKSHSEMFGVPDTDLPLEPEPVIELPLEIPNDPAIYAVPHRESLPMPPSEMNAEPMPVIVSSLMDPEPVIETEPVDILDANGMDAAGSSGDLSRSPSRQSSSMIHSVHSSSGAASGNLSRASSGVIHSIHSSSGPHSMRASLRSDINDMEPVPVIVTSPEKSESPTEALKQMDAVFASESPTTPGIMSQAESDVYNYDNM</sequence>
<feature type="domain" description="Cadherin" evidence="12">
    <location>
        <begin position="1449"/>
        <end position="1566"/>
    </location>
</feature>
<feature type="domain" description="Cadherin" evidence="12">
    <location>
        <begin position="26"/>
        <end position="115"/>
    </location>
</feature>
<feature type="domain" description="Cadherin" evidence="12">
    <location>
        <begin position="116"/>
        <end position="229"/>
    </location>
</feature>
<feature type="domain" description="Cadherin" evidence="12">
    <location>
        <begin position="576"/>
        <end position="679"/>
    </location>
</feature>
<dbReference type="PROSITE" id="PS00232">
    <property type="entry name" value="CADHERIN_1"/>
    <property type="match status" value="5"/>
</dbReference>
<dbReference type="SUPFAM" id="SSF49313">
    <property type="entry name" value="Cadherin-like"/>
    <property type="match status" value="14"/>
</dbReference>
<dbReference type="Pfam" id="PF00028">
    <property type="entry name" value="Cadherin"/>
    <property type="match status" value="10"/>
</dbReference>
<keyword evidence="4 9" id="KW-0106">Calcium</keyword>
<comment type="caution">
    <text evidence="13">The sequence shown here is derived from an EMBL/GenBank/DDBJ whole genome shotgun (WGS) entry which is preliminary data.</text>
</comment>
<comment type="subcellular location">
    <subcellularLocation>
        <location evidence="1">Membrane</location>
    </subcellularLocation>
</comment>